<evidence type="ECO:0008006" key="2">
    <source>
        <dbReference type="Google" id="ProtNLM"/>
    </source>
</evidence>
<dbReference type="GO" id="GO:0016757">
    <property type="term" value="F:glycosyltransferase activity"/>
    <property type="evidence" value="ECO:0007669"/>
    <property type="project" value="UniProtKB-ARBA"/>
</dbReference>
<accession>A0A7S4FC00</accession>
<organism evidence="1">
    <name type="scientific">Chrysotila carterae</name>
    <name type="common">Marine alga</name>
    <name type="synonym">Syracosphaera carterae</name>
    <dbReference type="NCBI Taxonomy" id="13221"/>
    <lineage>
        <taxon>Eukaryota</taxon>
        <taxon>Haptista</taxon>
        <taxon>Haptophyta</taxon>
        <taxon>Prymnesiophyceae</taxon>
        <taxon>Isochrysidales</taxon>
        <taxon>Isochrysidaceae</taxon>
        <taxon>Chrysotila</taxon>
    </lineage>
</organism>
<gene>
    <name evidence="1" type="ORF">PCAR00345_LOCUS38260</name>
</gene>
<name>A0A7S4FC00_CHRCT</name>
<reference evidence="1" key="1">
    <citation type="submission" date="2021-01" db="EMBL/GenBank/DDBJ databases">
        <authorList>
            <person name="Corre E."/>
            <person name="Pelletier E."/>
            <person name="Niang G."/>
            <person name="Scheremetjew M."/>
            <person name="Finn R."/>
            <person name="Kale V."/>
            <person name="Holt S."/>
            <person name="Cochrane G."/>
            <person name="Meng A."/>
            <person name="Brown T."/>
            <person name="Cohen L."/>
        </authorList>
    </citation>
    <scope>NUCLEOTIDE SEQUENCE</scope>
    <source>
        <strain evidence="1">CCMP645</strain>
    </source>
</reference>
<sequence>MNAMVAGLSESRIAVSFIVEYYKHPDQLYDLCSRLQHPQLEVLIHADSNTSNDIKAFDHVAFSFSNVRIVYSARLNVHEVRAYNRAALLARGWLLAFSQDDRIPPPAPPTWVDRVLEIYRIMPPAFAALGLHRGSYWTWKSVPRFPMQLSGACGDAATDASGLNSWQPLHTRHLLQPVAFAGFLNIGPVFVRRKAFLAVGGFNVSYSPRGQPGIGLDAEITAKLWLHGYQAGLLCPALETFFRNGCGGKGTIKTAAASALRQQQEERNTQTFFNQFSSNARSVIISRVNASYRQLHQDPDRLPALRRVITKCLNCGSATDMALLQERFHSYDALCAKST</sequence>
<dbReference type="SUPFAM" id="SSF53448">
    <property type="entry name" value="Nucleotide-diphospho-sugar transferases"/>
    <property type="match status" value="1"/>
</dbReference>
<dbReference type="InterPro" id="IPR029044">
    <property type="entry name" value="Nucleotide-diphossugar_trans"/>
</dbReference>
<dbReference type="Gene3D" id="3.90.550.10">
    <property type="entry name" value="Spore Coat Polysaccharide Biosynthesis Protein SpsA, Chain A"/>
    <property type="match status" value="1"/>
</dbReference>
<dbReference type="PANTHER" id="PTHR22916:SF3">
    <property type="entry name" value="UDP-GLCNAC:BETAGAL BETA-1,3-N-ACETYLGLUCOSAMINYLTRANSFERASE-LIKE PROTEIN 1"/>
    <property type="match status" value="1"/>
</dbReference>
<protein>
    <recommendedName>
        <fullName evidence="2">Glycosyltransferase 2-like domain-containing protein</fullName>
    </recommendedName>
</protein>
<dbReference type="AlphaFoldDB" id="A0A7S4FC00"/>
<evidence type="ECO:0000313" key="1">
    <source>
        <dbReference type="EMBL" id="CAE0785552.1"/>
    </source>
</evidence>
<dbReference type="EMBL" id="HBIZ01061723">
    <property type="protein sequence ID" value="CAE0785552.1"/>
    <property type="molecule type" value="Transcribed_RNA"/>
</dbReference>
<proteinExistence type="predicted"/>
<dbReference type="CDD" id="cd00761">
    <property type="entry name" value="Glyco_tranf_GTA_type"/>
    <property type="match status" value="1"/>
</dbReference>
<dbReference type="PANTHER" id="PTHR22916">
    <property type="entry name" value="GLYCOSYLTRANSFERASE"/>
    <property type="match status" value="1"/>
</dbReference>